<sequence>MFATEPAKPLWGTHSEVMCHNWQIRRFFPNTATSPFFFFFCETYHTHLSILPAIGLHGPLAISVRADTYTAKKYKHFLKYDLVCDC</sequence>
<evidence type="ECO:0000313" key="2">
    <source>
        <dbReference type="Proteomes" id="UP000037035"/>
    </source>
</evidence>
<organism evidence="1 2">
    <name type="scientific">Puccinia sorghi</name>
    <dbReference type="NCBI Taxonomy" id="27349"/>
    <lineage>
        <taxon>Eukaryota</taxon>
        <taxon>Fungi</taxon>
        <taxon>Dikarya</taxon>
        <taxon>Basidiomycota</taxon>
        <taxon>Pucciniomycotina</taxon>
        <taxon>Pucciniomycetes</taxon>
        <taxon>Pucciniales</taxon>
        <taxon>Pucciniaceae</taxon>
        <taxon>Puccinia</taxon>
    </lineage>
</organism>
<dbReference type="AlphaFoldDB" id="A0A0L6VLX9"/>
<gene>
    <name evidence="1" type="ORF">VP01_1383g10</name>
</gene>
<dbReference type="EMBL" id="LAVV01004265">
    <property type="protein sequence ID" value="KNZ61577.1"/>
    <property type="molecule type" value="Genomic_DNA"/>
</dbReference>
<name>A0A0L6VLX9_9BASI</name>
<comment type="caution">
    <text evidence="1">The sequence shown here is derived from an EMBL/GenBank/DDBJ whole genome shotgun (WGS) entry which is preliminary data.</text>
</comment>
<dbReference type="Proteomes" id="UP000037035">
    <property type="component" value="Unassembled WGS sequence"/>
</dbReference>
<protein>
    <submittedName>
        <fullName evidence="1">Uncharacterized protein</fullName>
    </submittedName>
</protein>
<keyword evidence="2" id="KW-1185">Reference proteome</keyword>
<accession>A0A0L6VLX9</accession>
<dbReference type="VEuPathDB" id="FungiDB:VP01_1383g10"/>
<evidence type="ECO:0000313" key="1">
    <source>
        <dbReference type="EMBL" id="KNZ61577.1"/>
    </source>
</evidence>
<proteinExistence type="predicted"/>
<reference evidence="1 2" key="1">
    <citation type="submission" date="2015-08" db="EMBL/GenBank/DDBJ databases">
        <title>Next Generation Sequencing and Analysis of the Genome of Puccinia sorghi L Schw, the Causal Agent of Maize Common Rust.</title>
        <authorList>
            <person name="Rochi L."/>
            <person name="Burguener G."/>
            <person name="Darino M."/>
            <person name="Turjanski A."/>
            <person name="Kreff E."/>
            <person name="Dieguez M.J."/>
            <person name="Sacco F."/>
        </authorList>
    </citation>
    <scope>NUCLEOTIDE SEQUENCE [LARGE SCALE GENOMIC DNA]</scope>
    <source>
        <strain evidence="1 2">RO10H11247</strain>
    </source>
</reference>